<reference evidence="1" key="1">
    <citation type="submission" date="2018-11" db="EMBL/GenBank/DDBJ databases">
        <authorList>
            <consortium name="PulseNet: The National Subtyping Network for Foodborne Disease Surveillance"/>
            <person name="Tarr C.L."/>
            <person name="Trees E."/>
            <person name="Katz L.S."/>
            <person name="Carleton-Romer H.A."/>
            <person name="Stroika S."/>
            <person name="Kucerova Z."/>
            <person name="Roache K.F."/>
            <person name="Sabol A.L."/>
            <person name="Besser J."/>
            <person name="Gerner-Smidt P."/>
        </authorList>
    </citation>
    <scope>NUCLEOTIDE SEQUENCE [LARGE SCALE GENOMIC DNA]</scope>
    <source>
        <strain evidence="1">PNUSAS058450</strain>
    </source>
</reference>
<proteinExistence type="predicted"/>
<dbReference type="Proteomes" id="UP000885336">
    <property type="component" value="Unassembled WGS sequence"/>
</dbReference>
<sequence length="124" mass="14334">MNKITSDVKGINSLKSAWETKKNMSNECFKNLLTTKINKKETRNSGVHPLTSGTLNSIMELFTHQIKQLNIQKKESVNISNLTKEQQYIIDDMGKILKNKVLYSIKSNEFLNEIDFKKSHFIKI</sequence>
<comment type="caution">
    <text evidence="1">The sequence shown here is derived from an EMBL/GenBank/DDBJ whole genome shotgun (WGS) entry which is preliminary data.</text>
</comment>
<gene>
    <name evidence="1" type="ORF">EE393_23580</name>
</gene>
<name>A0A3J6AJH3_SALER</name>
<accession>A0A3J6AJH3</accession>
<organism evidence="1">
    <name type="scientific">Salmonella enterica</name>
    <name type="common">Salmonella choleraesuis</name>
    <dbReference type="NCBI Taxonomy" id="28901"/>
    <lineage>
        <taxon>Bacteria</taxon>
        <taxon>Pseudomonadati</taxon>
        <taxon>Pseudomonadota</taxon>
        <taxon>Gammaproteobacteria</taxon>
        <taxon>Enterobacterales</taxon>
        <taxon>Enterobacteriaceae</taxon>
        <taxon>Salmonella</taxon>
    </lineage>
</organism>
<evidence type="ECO:0000313" key="1">
    <source>
        <dbReference type="EMBL" id="MGD31840.1"/>
    </source>
</evidence>
<dbReference type="EMBL" id="RNKS01000105">
    <property type="protein sequence ID" value="MGD31840.1"/>
    <property type="molecule type" value="Genomic_DNA"/>
</dbReference>
<protein>
    <submittedName>
        <fullName evidence="1">Uncharacterized protein</fullName>
    </submittedName>
</protein>
<dbReference type="AlphaFoldDB" id="A0A3J6AJH3"/>